<reference evidence="2" key="1">
    <citation type="submission" date="2023-10" db="EMBL/GenBank/DDBJ databases">
        <authorList>
            <person name="Chen Y."/>
            <person name="Shah S."/>
            <person name="Dougan E. K."/>
            <person name="Thang M."/>
            <person name="Chan C."/>
        </authorList>
    </citation>
    <scope>NUCLEOTIDE SEQUENCE [LARGE SCALE GENOMIC DNA]</scope>
</reference>
<proteinExistence type="predicted"/>
<organism evidence="2 3">
    <name type="scientific">Prorocentrum cordatum</name>
    <dbReference type="NCBI Taxonomy" id="2364126"/>
    <lineage>
        <taxon>Eukaryota</taxon>
        <taxon>Sar</taxon>
        <taxon>Alveolata</taxon>
        <taxon>Dinophyceae</taxon>
        <taxon>Prorocentrales</taxon>
        <taxon>Prorocentraceae</taxon>
        <taxon>Prorocentrum</taxon>
    </lineage>
</organism>
<accession>A0ABN9UAM8</accession>
<feature type="compositionally biased region" description="Low complexity" evidence="1">
    <location>
        <begin position="104"/>
        <end position="121"/>
    </location>
</feature>
<dbReference type="Proteomes" id="UP001189429">
    <property type="component" value="Unassembled WGS sequence"/>
</dbReference>
<feature type="region of interest" description="Disordered" evidence="1">
    <location>
        <begin position="30"/>
        <end position="154"/>
    </location>
</feature>
<gene>
    <name evidence="2" type="ORF">PCOR1329_LOCUS46748</name>
</gene>
<comment type="caution">
    <text evidence="2">The sequence shown here is derived from an EMBL/GenBank/DDBJ whole genome shotgun (WGS) entry which is preliminary data.</text>
</comment>
<evidence type="ECO:0000313" key="3">
    <source>
        <dbReference type="Proteomes" id="UP001189429"/>
    </source>
</evidence>
<evidence type="ECO:0000256" key="1">
    <source>
        <dbReference type="SAM" id="MobiDB-lite"/>
    </source>
</evidence>
<feature type="compositionally biased region" description="Acidic residues" evidence="1">
    <location>
        <begin position="87"/>
        <end position="97"/>
    </location>
</feature>
<name>A0ABN9UAM8_9DINO</name>
<feature type="compositionally biased region" description="Polar residues" evidence="1">
    <location>
        <begin position="49"/>
        <end position="63"/>
    </location>
</feature>
<sequence>MRLAPRLASGPAPTSGPAYAAKFRLAATAGETASGPAGPRAPGGALARCSSNGCAQRQGQSVSMAALGREATTATWPLRGRRREQEQAQEQEEEQEERAEPRARAAGATEECRAPPRSGRPPGEERGPPWGAEHSLLAAAERRGCTLHSQSPVR</sequence>
<feature type="compositionally biased region" description="Low complexity" evidence="1">
    <location>
        <begin position="35"/>
        <end position="48"/>
    </location>
</feature>
<keyword evidence="3" id="KW-1185">Reference proteome</keyword>
<evidence type="ECO:0000313" key="2">
    <source>
        <dbReference type="EMBL" id="CAK0856336.1"/>
    </source>
</evidence>
<protein>
    <submittedName>
        <fullName evidence="2">Uncharacterized protein</fullName>
    </submittedName>
</protein>
<dbReference type="EMBL" id="CAUYUJ010015623">
    <property type="protein sequence ID" value="CAK0856336.1"/>
    <property type="molecule type" value="Genomic_DNA"/>
</dbReference>